<dbReference type="AlphaFoldDB" id="A0A176VIC1"/>
<dbReference type="EMBL" id="LVLJ01003635">
    <property type="protein sequence ID" value="OAE20317.1"/>
    <property type="molecule type" value="Genomic_DNA"/>
</dbReference>
<dbReference type="Proteomes" id="UP000077202">
    <property type="component" value="Unassembled WGS sequence"/>
</dbReference>
<protein>
    <submittedName>
        <fullName evidence="2">Uncharacterized protein</fullName>
    </submittedName>
</protein>
<comment type="caution">
    <text evidence="2">The sequence shown here is derived from an EMBL/GenBank/DDBJ whole genome shotgun (WGS) entry which is preliminary data.</text>
</comment>
<sequence length="152" mass="16300">MAAQGSSGAGGPLLRVADMLQDLAQDSSSETFFKKSFSSDSPDLSPSAQNFKPGLKIQDLPTAFEVHLSAAIETYSELNVALSQSGHTWTGLTQQLCATLTTADKLTPTSQLHLGQLSQELKKLEKIVERGQEAVVRLQLAMGQPKDEARVS</sequence>
<name>A0A176VIC1_MARPO</name>
<accession>A0A176VIC1</accession>
<organism evidence="2 3">
    <name type="scientific">Marchantia polymorpha subsp. ruderalis</name>
    <dbReference type="NCBI Taxonomy" id="1480154"/>
    <lineage>
        <taxon>Eukaryota</taxon>
        <taxon>Viridiplantae</taxon>
        <taxon>Streptophyta</taxon>
        <taxon>Embryophyta</taxon>
        <taxon>Marchantiophyta</taxon>
        <taxon>Marchantiopsida</taxon>
        <taxon>Marchantiidae</taxon>
        <taxon>Marchantiales</taxon>
        <taxon>Marchantiaceae</taxon>
        <taxon>Marchantia</taxon>
    </lineage>
</organism>
<dbReference type="PANTHER" id="PTHR37237">
    <property type="entry name" value="OS02G0567000 PROTEIN"/>
    <property type="match status" value="1"/>
</dbReference>
<proteinExistence type="predicted"/>
<keyword evidence="1" id="KW-0175">Coiled coil</keyword>
<keyword evidence="3" id="KW-1185">Reference proteome</keyword>
<dbReference type="PANTHER" id="PTHR37237:SF1">
    <property type="entry name" value="OS02G0567000 PROTEIN"/>
    <property type="match status" value="1"/>
</dbReference>
<evidence type="ECO:0000313" key="3">
    <source>
        <dbReference type="Proteomes" id="UP000077202"/>
    </source>
</evidence>
<evidence type="ECO:0000256" key="1">
    <source>
        <dbReference type="SAM" id="Coils"/>
    </source>
</evidence>
<feature type="coiled-coil region" evidence="1">
    <location>
        <begin position="114"/>
        <end position="141"/>
    </location>
</feature>
<reference evidence="2" key="1">
    <citation type="submission" date="2016-03" db="EMBL/GenBank/DDBJ databases">
        <title>Mechanisms controlling the formation of the plant cell surface in tip-growing cells are functionally conserved among land plants.</title>
        <authorList>
            <person name="Honkanen S."/>
            <person name="Jones V.A."/>
            <person name="Morieri G."/>
            <person name="Champion C."/>
            <person name="Hetherington A.J."/>
            <person name="Kelly S."/>
            <person name="Saint-Marcoux D."/>
            <person name="Proust H."/>
            <person name="Prescott H."/>
            <person name="Dolan L."/>
        </authorList>
    </citation>
    <scope>NUCLEOTIDE SEQUENCE [LARGE SCALE GENOMIC DNA]</scope>
    <source>
        <tissue evidence="2">Whole gametophyte</tissue>
    </source>
</reference>
<evidence type="ECO:0000313" key="2">
    <source>
        <dbReference type="EMBL" id="OAE20317.1"/>
    </source>
</evidence>
<gene>
    <name evidence="2" type="ORF">AXG93_2338s1060</name>
</gene>